<feature type="region of interest" description="Disordered" evidence="1">
    <location>
        <begin position="1"/>
        <end position="29"/>
    </location>
</feature>
<dbReference type="RefSeq" id="WP_152727540.1">
    <property type="nucleotide sequence ID" value="NZ_JAABOZ010000001.1"/>
</dbReference>
<feature type="transmembrane region" description="Helical" evidence="2">
    <location>
        <begin position="267"/>
        <end position="289"/>
    </location>
</feature>
<dbReference type="Proteomes" id="UP000470470">
    <property type="component" value="Unassembled WGS sequence"/>
</dbReference>
<keyword evidence="2" id="KW-0812">Transmembrane</keyword>
<name>A0A7K3WDL4_9ACTN</name>
<keyword evidence="4" id="KW-1185">Reference proteome</keyword>
<evidence type="ECO:0008006" key="5">
    <source>
        <dbReference type="Google" id="ProtNLM"/>
    </source>
</evidence>
<dbReference type="SUPFAM" id="SSF53474">
    <property type="entry name" value="alpha/beta-Hydrolases"/>
    <property type="match status" value="1"/>
</dbReference>
<sequence>MQAQEPGATGGPTVELRTHGAAGSSPEDLLGSPVVVQVAGDGAGRFFRPADGRGTPLPARDGHVLEGYHWGLFTSGSWVQGLWFLLLPFGAVNLAAHALPPAAGRRARSTALAALRLLGLALSATFALGVVQVLVDLLARQGPGQGRRAAVLAALAGVLLVLGVVAVLGRGRVGAAPPGTRTVDAEDPPATVLADPAFYRGDPDVPVLRRLHGVVGLAVVAVPAGAQAGVPALPAALLAAAALLGVLLGDPLAPAPRLRRGDGPRPVLGWLVTVLLVATAGAAAVLWALVLTGRAPARGPLPGTAGLTAALVAAGAGCLLVLLVAVAGAARRGTAADTPPPFRPLAGGLAGWVLAALGAHLGIGFTAGLVWATRWAVGGEVAGLYRGVAGAWGFAVLLLAAGALVVLAGRGRALRRLRARAAAARALVAPTTPATLLDATAAALWRAGLRRHLPAALVGLAVLGTVTAPVLLAGVTGAVPGRPAGVLVAVGTVALVGFAAGLLLVGRGAVSSPAVRRGVNVLWDVVAFWPREVHPVVPPPYSQRAVADVADRVAWHLTAGGAARVVLTGHSQGSLLCLAALVHLPAGLRDRVALVTHGSQLQVAYARVFPAAVPVALLRWVLRALGGRWRSLFRDTDPFAGAVLSWDRSAEEAGPPWTSTRLAPAGAGRGDDVVDEHGTRRCGRDWRLLDPAVVDPQRRPWPGLRGHADAASDPAWPAAVADVWRG</sequence>
<comment type="caution">
    <text evidence="3">The sequence shown here is derived from an EMBL/GenBank/DDBJ whole genome shotgun (WGS) entry which is preliminary data.</text>
</comment>
<proteinExistence type="predicted"/>
<evidence type="ECO:0000313" key="3">
    <source>
        <dbReference type="EMBL" id="NEL54457.1"/>
    </source>
</evidence>
<accession>A0A7K3WDL4</accession>
<feature type="transmembrane region" description="Helical" evidence="2">
    <location>
        <begin position="485"/>
        <end position="506"/>
    </location>
</feature>
<protein>
    <recommendedName>
        <fullName evidence="5">Integral membrane protein</fullName>
    </recommendedName>
</protein>
<gene>
    <name evidence="3" type="ORF">G1H19_10640</name>
</gene>
<evidence type="ECO:0000256" key="2">
    <source>
        <dbReference type="SAM" id="Phobius"/>
    </source>
</evidence>
<feature type="transmembrane region" description="Helical" evidence="2">
    <location>
        <begin position="78"/>
        <end position="99"/>
    </location>
</feature>
<evidence type="ECO:0000256" key="1">
    <source>
        <dbReference type="SAM" id="MobiDB-lite"/>
    </source>
</evidence>
<feature type="transmembrane region" description="Helical" evidence="2">
    <location>
        <begin position="309"/>
        <end position="329"/>
    </location>
</feature>
<feature type="transmembrane region" description="Helical" evidence="2">
    <location>
        <begin position="384"/>
        <end position="408"/>
    </location>
</feature>
<dbReference type="InterPro" id="IPR029058">
    <property type="entry name" value="AB_hydrolase_fold"/>
</dbReference>
<dbReference type="AlphaFoldDB" id="A0A7K3WDL4"/>
<feature type="transmembrane region" description="Helical" evidence="2">
    <location>
        <begin position="349"/>
        <end position="372"/>
    </location>
</feature>
<feature type="region of interest" description="Disordered" evidence="1">
    <location>
        <begin position="651"/>
        <end position="677"/>
    </location>
</feature>
<organism evidence="3 4">
    <name type="scientific">Goekera deserti</name>
    <dbReference type="NCBI Taxonomy" id="2497753"/>
    <lineage>
        <taxon>Bacteria</taxon>
        <taxon>Bacillati</taxon>
        <taxon>Actinomycetota</taxon>
        <taxon>Actinomycetes</taxon>
        <taxon>Geodermatophilales</taxon>
        <taxon>Geodermatophilaceae</taxon>
        <taxon>Goekera</taxon>
    </lineage>
</organism>
<feature type="transmembrane region" description="Helical" evidence="2">
    <location>
        <begin position="111"/>
        <end position="135"/>
    </location>
</feature>
<feature type="transmembrane region" description="Helical" evidence="2">
    <location>
        <begin position="147"/>
        <end position="168"/>
    </location>
</feature>
<dbReference type="Gene3D" id="3.40.50.1820">
    <property type="entry name" value="alpha/beta hydrolase"/>
    <property type="match status" value="1"/>
</dbReference>
<dbReference type="EMBL" id="JAAGWK010000012">
    <property type="protein sequence ID" value="NEL54457.1"/>
    <property type="molecule type" value="Genomic_DNA"/>
</dbReference>
<feature type="transmembrane region" description="Helical" evidence="2">
    <location>
        <begin position="455"/>
        <end position="479"/>
    </location>
</feature>
<reference evidence="3 4" key="1">
    <citation type="submission" date="2020-02" db="EMBL/GenBank/DDBJ databases">
        <title>The whole genome sequence of CPCC 205119.</title>
        <authorList>
            <person name="Jiang Z."/>
        </authorList>
    </citation>
    <scope>NUCLEOTIDE SEQUENCE [LARGE SCALE GENOMIC DNA]</scope>
    <source>
        <strain evidence="3 4">CPCC 205119</strain>
    </source>
</reference>
<keyword evidence="2" id="KW-1133">Transmembrane helix</keyword>
<keyword evidence="2" id="KW-0472">Membrane</keyword>
<evidence type="ECO:0000313" key="4">
    <source>
        <dbReference type="Proteomes" id="UP000470470"/>
    </source>
</evidence>